<dbReference type="Gene3D" id="3.40.630.30">
    <property type="match status" value="1"/>
</dbReference>
<dbReference type="PROSITE" id="PS51186">
    <property type="entry name" value="GNAT"/>
    <property type="match status" value="1"/>
</dbReference>
<keyword evidence="3" id="KW-1185">Reference proteome</keyword>
<dbReference type="PANTHER" id="PTHR43792:SF1">
    <property type="entry name" value="N-ACETYLTRANSFERASE DOMAIN-CONTAINING PROTEIN"/>
    <property type="match status" value="1"/>
</dbReference>
<dbReference type="SUPFAM" id="SSF55729">
    <property type="entry name" value="Acyl-CoA N-acyltransferases (Nat)"/>
    <property type="match status" value="1"/>
</dbReference>
<reference evidence="2" key="1">
    <citation type="journal article" date="2021" name="Nat. Commun.">
        <title>Genetic determinants of endophytism in the Arabidopsis root mycobiome.</title>
        <authorList>
            <person name="Mesny F."/>
            <person name="Miyauchi S."/>
            <person name="Thiergart T."/>
            <person name="Pickel B."/>
            <person name="Atanasova L."/>
            <person name="Karlsson M."/>
            <person name="Huettel B."/>
            <person name="Barry K.W."/>
            <person name="Haridas S."/>
            <person name="Chen C."/>
            <person name="Bauer D."/>
            <person name="Andreopoulos W."/>
            <person name="Pangilinan J."/>
            <person name="LaButti K."/>
            <person name="Riley R."/>
            <person name="Lipzen A."/>
            <person name="Clum A."/>
            <person name="Drula E."/>
            <person name="Henrissat B."/>
            <person name="Kohler A."/>
            <person name="Grigoriev I.V."/>
            <person name="Martin F.M."/>
            <person name="Hacquard S."/>
        </authorList>
    </citation>
    <scope>NUCLEOTIDE SEQUENCE</scope>
    <source>
        <strain evidence="2">MPI-SDFR-AT-0068</strain>
    </source>
</reference>
<evidence type="ECO:0000313" key="2">
    <source>
        <dbReference type="EMBL" id="KAH7257904.1"/>
    </source>
</evidence>
<dbReference type="GO" id="GO:0016747">
    <property type="term" value="F:acyltransferase activity, transferring groups other than amino-acyl groups"/>
    <property type="evidence" value="ECO:0007669"/>
    <property type="project" value="InterPro"/>
</dbReference>
<dbReference type="EMBL" id="JAGPXF010000002">
    <property type="protein sequence ID" value="KAH7257904.1"/>
    <property type="molecule type" value="Genomic_DNA"/>
</dbReference>
<dbReference type="Proteomes" id="UP000813427">
    <property type="component" value="Unassembled WGS sequence"/>
</dbReference>
<sequence length="264" mass="29770">METMAPLQQALPSLHLFVNAEDFRDLGMTPWFSYSVTLPERPIPSASDRPPMETEHLLIRPLTMKDLDAFHELRRNPEVQNLSTARGRANKDKDETNRQLHSLVQDDQSHWLFGAFLKSTGELIGEGGLPDVLTLSSSSSGWPDAEFLIKPEHRRQGYGTELYNAVMDSWWDLPRERRRHQLIPLIAPGKEAGDKMHECVVFQWEEGNEAAKHFFAKVLAQAPVAVEGGCESIDTRDGREGNIITWSGTAIANPRPMVEDEDSD</sequence>
<dbReference type="PANTHER" id="PTHR43792">
    <property type="entry name" value="GNAT FAMILY, PUTATIVE (AFU_ORTHOLOGUE AFUA_3G00765)-RELATED-RELATED"/>
    <property type="match status" value="1"/>
</dbReference>
<evidence type="ECO:0000259" key="1">
    <source>
        <dbReference type="PROSITE" id="PS51186"/>
    </source>
</evidence>
<dbReference type="InterPro" id="IPR000182">
    <property type="entry name" value="GNAT_dom"/>
</dbReference>
<feature type="domain" description="N-acetyltransferase" evidence="1">
    <location>
        <begin position="57"/>
        <end position="258"/>
    </location>
</feature>
<dbReference type="Pfam" id="PF13302">
    <property type="entry name" value="Acetyltransf_3"/>
    <property type="match status" value="1"/>
</dbReference>
<protein>
    <submittedName>
        <fullName evidence="2">GNAT domain-containing protein</fullName>
    </submittedName>
</protein>
<proteinExistence type="predicted"/>
<name>A0A8K0S7T4_9HYPO</name>
<comment type="caution">
    <text evidence="2">The sequence shown here is derived from an EMBL/GenBank/DDBJ whole genome shotgun (WGS) entry which is preliminary data.</text>
</comment>
<gene>
    <name evidence="2" type="ORF">BKA59DRAFT_471267</name>
</gene>
<dbReference type="InterPro" id="IPR051531">
    <property type="entry name" value="N-acetyltransferase"/>
</dbReference>
<dbReference type="AlphaFoldDB" id="A0A8K0S7T4"/>
<evidence type="ECO:0000313" key="3">
    <source>
        <dbReference type="Proteomes" id="UP000813427"/>
    </source>
</evidence>
<accession>A0A8K0S7T4</accession>
<organism evidence="2 3">
    <name type="scientific">Fusarium tricinctum</name>
    <dbReference type="NCBI Taxonomy" id="61284"/>
    <lineage>
        <taxon>Eukaryota</taxon>
        <taxon>Fungi</taxon>
        <taxon>Dikarya</taxon>
        <taxon>Ascomycota</taxon>
        <taxon>Pezizomycotina</taxon>
        <taxon>Sordariomycetes</taxon>
        <taxon>Hypocreomycetidae</taxon>
        <taxon>Hypocreales</taxon>
        <taxon>Nectriaceae</taxon>
        <taxon>Fusarium</taxon>
        <taxon>Fusarium tricinctum species complex</taxon>
    </lineage>
</organism>
<dbReference type="OrthoDB" id="4072826at2759"/>
<dbReference type="InterPro" id="IPR016181">
    <property type="entry name" value="Acyl_CoA_acyltransferase"/>
</dbReference>
<dbReference type="CDD" id="cd04301">
    <property type="entry name" value="NAT_SF"/>
    <property type="match status" value="1"/>
</dbReference>